<dbReference type="InterPro" id="IPR058637">
    <property type="entry name" value="YknX-like_C"/>
</dbReference>
<dbReference type="Proteomes" id="UP000217696">
    <property type="component" value="Chromosome"/>
</dbReference>
<feature type="domain" description="CusB-like beta-barrel" evidence="3">
    <location>
        <begin position="290"/>
        <end position="360"/>
    </location>
</feature>
<dbReference type="Gene3D" id="2.40.420.20">
    <property type="match status" value="1"/>
</dbReference>
<evidence type="ECO:0000259" key="3">
    <source>
        <dbReference type="Pfam" id="PF25954"/>
    </source>
</evidence>
<evidence type="ECO:0000259" key="2">
    <source>
        <dbReference type="Pfam" id="PF25917"/>
    </source>
</evidence>
<gene>
    <name evidence="5" type="primary">bepF</name>
    <name evidence="5" type="ORF">CB4_04186</name>
</gene>
<dbReference type="Pfam" id="PF25954">
    <property type="entry name" value="Beta-barrel_RND_2"/>
    <property type="match status" value="1"/>
</dbReference>
<protein>
    <submittedName>
        <fullName evidence="5">Efflux pump periplasmic linker BepF</fullName>
    </submittedName>
</protein>
<dbReference type="AlphaFoldDB" id="A0A0U5B1N9"/>
<dbReference type="Pfam" id="PF25917">
    <property type="entry name" value="BSH_RND"/>
    <property type="match status" value="1"/>
</dbReference>
<dbReference type="SUPFAM" id="SSF111369">
    <property type="entry name" value="HlyD-like secretion proteins"/>
    <property type="match status" value="2"/>
</dbReference>
<dbReference type="EMBL" id="AP017312">
    <property type="protein sequence ID" value="BAU29914.1"/>
    <property type="molecule type" value="Genomic_DNA"/>
</dbReference>
<evidence type="ECO:0000313" key="5">
    <source>
        <dbReference type="EMBL" id="BAU29914.1"/>
    </source>
</evidence>
<dbReference type="InterPro" id="IPR058792">
    <property type="entry name" value="Beta-barrel_RND_2"/>
</dbReference>
<feature type="domain" description="Multidrug resistance protein MdtA-like barrel-sandwich hybrid" evidence="2">
    <location>
        <begin position="69"/>
        <end position="283"/>
    </location>
</feature>
<dbReference type="PRINTS" id="PR01490">
    <property type="entry name" value="RTXTOXIND"/>
</dbReference>
<dbReference type="PROSITE" id="PS51257">
    <property type="entry name" value="PROKAR_LIPOPROTEIN"/>
    <property type="match status" value="1"/>
</dbReference>
<dbReference type="Gene3D" id="2.40.50.100">
    <property type="match status" value="2"/>
</dbReference>
<dbReference type="InterPro" id="IPR006143">
    <property type="entry name" value="RND_pump_MFP"/>
</dbReference>
<feature type="domain" description="YknX-like C-terminal permuted SH3-like" evidence="4">
    <location>
        <begin position="369"/>
        <end position="436"/>
    </location>
</feature>
<name>A0A0U5B1N9_9BACL</name>
<dbReference type="RefSeq" id="WP_172890936.1">
    <property type="nucleotide sequence ID" value="NZ_AP017312.1"/>
</dbReference>
<dbReference type="Pfam" id="PF25989">
    <property type="entry name" value="YknX_C"/>
    <property type="match status" value="1"/>
</dbReference>
<dbReference type="PANTHER" id="PTHR30469">
    <property type="entry name" value="MULTIDRUG RESISTANCE PROTEIN MDTA"/>
    <property type="match status" value="1"/>
</dbReference>
<dbReference type="GO" id="GO:1990281">
    <property type="term" value="C:efflux pump complex"/>
    <property type="evidence" value="ECO:0007669"/>
    <property type="project" value="TreeGrafter"/>
</dbReference>
<reference evidence="5 6" key="1">
    <citation type="submission" date="2015-12" db="EMBL/GenBank/DDBJ databases">
        <title>Genome sequence of Aneurinibacillus soli.</title>
        <authorList>
            <person name="Lee J.S."/>
            <person name="Lee K.C."/>
            <person name="Kim K.K."/>
            <person name="Lee B.W."/>
        </authorList>
    </citation>
    <scope>NUCLEOTIDE SEQUENCE [LARGE SCALE GENOMIC DNA]</scope>
    <source>
        <strain evidence="5 6">CB4</strain>
    </source>
</reference>
<dbReference type="InterPro" id="IPR058625">
    <property type="entry name" value="MdtA-like_BSH"/>
</dbReference>
<dbReference type="GO" id="GO:0015562">
    <property type="term" value="F:efflux transmembrane transporter activity"/>
    <property type="evidence" value="ECO:0007669"/>
    <property type="project" value="TreeGrafter"/>
</dbReference>
<dbReference type="KEGG" id="asoc:CB4_04186"/>
<keyword evidence="6" id="KW-1185">Reference proteome</keyword>
<proteinExistence type="inferred from homology"/>
<accession>A0A0U5B1N9</accession>
<dbReference type="Gene3D" id="1.10.287.470">
    <property type="entry name" value="Helix hairpin bin"/>
    <property type="match status" value="2"/>
</dbReference>
<organism evidence="5 6">
    <name type="scientific">Aneurinibacillus soli</name>
    <dbReference type="NCBI Taxonomy" id="1500254"/>
    <lineage>
        <taxon>Bacteria</taxon>
        <taxon>Bacillati</taxon>
        <taxon>Bacillota</taxon>
        <taxon>Bacilli</taxon>
        <taxon>Bacillales</taxon>
        <taxon>Paenibacillaceae</taxon>
        <taxon>Aneurinibacillus group</taxon>
        <taxon>Aneurinibacillus</taxon>
    </lineage>
</organism>
<dbReference type="NCBIfam" id="TIGR01730">
    <property type="entry name" value="RND_mfp"/>
    <property type="match status" value="1"/>
</dbReference>
<evidence type="ECO:0000256" key="1">
    <source>
        <dbReference type="ARBA" id="ARBA00009477"/>
    </source>
</evidence>
<comment type="similarity">
    <text evidence="1">Belongs to the membrane fusion protein (MFP) (TC 8.A.1) family.</text>
</comment>
<evidence type="ECO:0000259" key="4">
    <source>
        <dbReference type="Pfam" id="PF25989"/>
    </source>
</evidence>
<evidence type="ECO:0000313" key="6">
    <source>
        <dbReference type="Proteomes" id="UP000217696"/>
    </source>
</evidence>
<dbReference type="Gene3D" id="2.40.30.170">
    <property type="match status" value="1"/>
</dbReference>
<sequence>MKRKGICIGVACVLAMSAITGCGQSKEASVTAGGATQDTKVVTVSVAEVKQGSVMPGDKLLGEISPKTTVSITPKLSGTVVSVPVKKGQYVEKGQVIAKLDQTDYLLGVKQAEAAVRTAQAGLAQAQVSVDSAKSSLDQAKTAYKIKEAGQTSSEIAKQNVEIAQQNYDRLRSLVAAGAASTSQLDAAEGQLLQAKSALNQSAQGDVQNKGAITTASAALKQAQVSLDKTSKAAVQQAQVGLEKAKTALRDTIITAPTSGVLSTLAFEEGEVVGSQQEMATIISVNPVIIKINVSESSIPKFKLGIPLDVEVPALKTNVKASITYTGQQADKQSKMFPVELQIPNSDGRLLPGMKVNVLTQNMDSKSGLLVPTEAIIEKDGKKYVYVVEGNRAIKRDIITAEGDSGHVIVVNGLKAKEKVAVKGQAQLRDQAAVKVVQ</sequence>
<dbReference type="PANTHER" id="PTHR30469:SF15">
    <property type="entry name" value="HLYD FAMILY OF SECRETION PROTEINS"/>
    <property type="match status" value="1"/>
</dbReference>